<proteinExistence type="predicted"/>
<evidence type="ECO:0000259" key="1">
    <source>
        <dbReference type="PROSITE" id="PS50991"/>
    </source>
</evidence>
<dbReference type="InterPro" id="IPR013785">
    <property type="entry name" value="Aldolase_TIM"/>
</dbReference>
<organism evidence="2">
    <name type="scientific">hydrothermal vent metagenome</name>
    <dbReference type="NCBI Taxonomy" id="652676"/>
    <lineage>
        <taxon>unclassified sequences</taxon>
        <taxon>metagenomes</taxon>
        <taxon>ecological metagenomes</taxon>
    </lineage>
</organism>
<evidence type="ECO:0000313" key="2">
    <source>
        <dbReference type="EMBL" id="VAW08691.1"/>
    </source>
</evidence>
<sequence length="424" mass="45588">MAGNNPTTANEHEQTRERELLYDWNLIGEETIPLPKNVEIDDETLRDGLQSPSVRQPNLDEKLDILHRMAALGIHAADIGYPGADPVVLGHVVALAQEIENENLSIEPNCAGRTHPADILPIAEAQQRSGVAIEASLFLGSSPIRQFVEGWDDEFLVRTAVDAVTLARKEGLEVMFVTEDTTRAKPEVLRAVYTAAIEAGARRICLSDTVGHATPWGTRALVNLAVEIVADTGVDVKIDWHGHRDRNLSVINSLAALSAGADRVHGCGLGIGERVGNTPMEILLVNLKLLGWLDVDLRELPAYCEAISEATDTPVPNSCPAIGKDAFETSTGVHAAAVLKALKTGDTWLANRIYSGVPADELGREQTITVGPMSGKANATAWLTMHGRGCDDESVDQIMKAAKNADHVLNEEEILAALGVVDAR</sequence>
<name>A0A3B0SQR7_9ZZZZ</name>
<dbReference type="AlphaFoldDB" id="A0A3B0SQR7"/>
<dbReference type="InterPro" id="IPR050073">
    <property type="entry name" value="2-IPM_HCS-like"/>
</dbReference>
<dbReference type="PANTHER" id="PTHR10277">
    <property type="entry name" value="HOMOCITRATE SYNTHASE-RELATED"/>
    <property type="match status" value="1"/>
</dbReference>
<protein>
    <submittedName>
        <fullName evidence="2">Homocitrate synthase</fullName>
        <ecNumber evidence="2">2.3.3.14</ecNumber>
    </submittedName>
</protein>
<dbReference type="GO" id="GO:0009098">
    <property type="term" value="P:L-leucine biosynthetic process"/>
    <property type="evidence" value="ECO:0007669"/>
    <property type="project" value="TreeGrafter"/>
</dbReference>
<dbReference type="SUPFAM" id="SSF51569">
    <property type="entry name" value="Aldolase"/>
    <property type="match status" value="1"/>
</dbReference>
<accession>A0A3B0SQR7</accession>
<keyword evidence="2" id="KW-0012">Acyltransferase</keyword>
<feature type="domain" description="Pyruvate carboxyltransferase" evidence="1">
    <location>
        <begin position="38"/>
        <end position="303"/>
    </location>
</feature>
<dbReference type="PANTHER" id="PTHR10277:SF9">
    <property type="entry name" value="2-ISOPROPYLMALATE SYNTHASE 1, CHLOROPLASTIC-RELATED"/>
    <property type="match status" value="1"/>
</dbReference>
<dbReference type="EC" id="2.3.3.14" evidence="2"/>
<keyword evidence="2" id="KW-0808">Transferase</keyword>
<dbReference type="Gene3D" id="3.20.20.70">
    <property type="entry name" value="Aldolase class I"/>
    <property type="match status" value="1"/>
</dbReference>
<dbReference type="Pfam" id="PF00682">
    <property type="entry name" value="HMGL-like"/>
    <property type="match status" value="1"/>
</dbReference>
<dbReference type="GO" id="GO:0003852">
    <property type="term" value="F:2-isopropylmalate synthase activity"/>
    <property type="evidence" value="ECO:0007669"/>
    <property type="project" value="TreeGrafter"/>
</dbReference>
<dbReference type="PROSITE" id="PS50991">
    <property type="entry name" value="PYR_CT"/>
    <property type="match status" value="1"/>
</dbReference>
<dbReference type="InterPro" id="IPR000891">
    <property type="entry name" value="PYR_CT"/>
</dbReference>
<gene>
    <name evidence="2" type="ORF">MNBD_ACTINO02-631</name>
</gene>
<dbReference type="EMBL" id="UOEK01000482">
    <property type="protein sequence ID" value="VAW08691.1"/>
    <property type="molecule type" value="Genomic_DNA"/>
</dbReference>
<reference evidence="2" key="1">
    <citation type="submission" date="2018-06" db="EMBL/GenBank/DDBJ databases">
        <authorList>
            <person name="Zhirakovskaya E."/>
        </authorList>
    </citation>
    <scope>NUCLEOTIDE SEQUENCE</scope>
</reference>
<dbReference type="GO" id="GO:0004410">
    <property type="term" value="F:homocitrate synthase activity"/>
    <property type="evidence" value="ECO:0007669"/>
    <property type="project" value="UniProtKB-EC"/>
</dbReference>